<feature type="domain" description="Type II secretion system protein GspG C-terminal" evidence="12">
    <location>
        <begin position="29"/>
        <end position="139"/>
    </location>
</feature>
<dbReference type="Proteomes" id="UP000076404">
    <property type="component" value="Chromosome"/>
</dbReference>
<feature type="transmembrane region" description="Helical" evidence="11">
    <location>
        <begin position="12"/>
        <end position="31"/>
    </location>
</feature>
<dbReference type="InterPro" id="IPR012902">
    <property type="entry name" value="N_methyl_site"/>
</dbReference>
<protein>
    <recommendedName>
        <fullName evidence="3">Type II secretion system core protein G</fullName>
    </recommendedName>
</protein>
<dbReference type="PANTHER" id="PTHR30093">
    <property type="entry name" value="GENERAL SECRETION PATHWAY PROTEIN G"/>
    <property type="match status" value="1"/>
</dbReference>
<dbReference type="Gene3D" id="3.30.700.10">
    <property type="entry name" value="Glycoprotein, Type 4 Pilin"/>
    <property type="match status" value="1"/>
</dbReference>
<dbReference type="PANTHER" id="PTHR30093:SF45">
    <property type="entry name" value="TYPE II SECRETION SYSTEM CORE PROTEIN G"/>
    <property type="match status" value="1"/>
</dbReference>
<evidence type="ECO:0000256" key="6">
    <source>
        <dbReference type="ARBA" id="ARBA00022519"/>
    </source>
</evidence>
<dbReference type="STRING" id="1379270.GEMMAAP_10745"/>
<evidence type="ECO:0000256" key="7">
    <source>
        <dbReference type="ARBA" id="ARBA00022692"/>
    </source>
</evidence>
<dbReference type="InterPro" id="IPR045584">
    <property type="entry name" value="Pilin-like"/>
</dbReference>
<evidence type="ECO:0000256" key="10">
    <source>
        <dbReference type="SAM" id="MobiDB-lite"/>
    </source>
</evidence>
<keyword evidence="8 11" id="KW-1133">Transmembrane helix</keyword>
<dbReference type="GO" id="GO:0015628">
    <property type="term" value="P:protein secretion by the type II secretion system"/>
    <property type="evidence" value="ECO:0007669"/>
    <property type="project" value="InterPro"/>
</dbReference>
<dbReference type="SUPFAM" id="SSF54523">
    <property type="entry name" value="Pili subunits"/>
    <property type="match status" value="1"/>
</dbReference>
<comment type="similarity">
    <text evidence="2">Belongs to the GSP G family.</text>
</comment>
<dbReference type="eggNOG" id="COG2165">
    <property type="taxonomic scope" value="Bacteria"/>
</dbReference>
<evidence type="ECO:0000256" key="3">
    <source>
        <dbReference type="ARBA" id="ARBA00020042"/>
    </source>
</evidence>
<reference evidence="13 14" key="1">
    <citation type="journal article" date="2014" name="Proc. Natl. Acad. Sci. U.S.A.">
        <title>Functional type 2 photosynthetic reaction centers found in the rare bacterial phylum Gemmatimonadetes.</title>
        <authorList>
            <person name="Zeng Y."/>
            <person name="Feng F."/>
            <person name="Medova H."/>
            <person name="Dean J."/>
            <person name="Koblizek M."/>
        </authorList>
    </citation>
    <scope>NUCLEOTIDE SEQUENCE [LARGE SCALE GENOMIC DNA]</scope>
    <source>
        <strain evidence="13 14">AP64</strain>
    </source>
</reference>
<evidence type="ECO:0000256" key="1">
    <source>
        <dbReference type="ARBA" id="ARBA00004377"/>
    </source>
</evidence>
<comment type="subcellular location">
    <subcellularLocation>
        <location evidence="1">Cell inner membrane</location>
        <topology evidence="1">Single-pass membrane protein</topology>
    </subcellularLocation>
</comment>
<evidence type="ECO:0000313" key="13">
    <source>
        <dbReference type="EMBL" id="AMW06761.1"/>
    </source>
</evidence>
<organism evidence="13 14">
    <name type="scientific">Gemmatimonas phototrophica</name>
    <dbReference type="NCBI Taxonomy" id="1379270"/>
    <lineage>
        <taxon>Bacteria</taxon>
        <taxon>Pseudomonadati</taxon>
        <taxon>Gemmatimonadota</taxon>
        <taxon>Gemmatimonadia</taxon>
        <taxon>Gemmatimonadales</taxon>
        <taxon>Gemmatimonadaceae</taxon>
        <taxon>Gemmatimonas</taxon>
    </lineage>
</organism>
<evidence type="ECO:0000256" key="9">
    <source>
        <dbReference type="ARBA" id="ARBA00023136"/>
    </source>
</evidence>
<dbReference type="InterPro" id="IPR000983">
    <property type="entry name" value="Bac_GSPG_pilin"/>
</dbReference>
<dbReference type="NCBIfam" id="TIGR01710">
    <property type="entry name" value="typeII_sec_gspG"/>
    <property type="match status" value="1"/>
</dbReference>
<evidence type="ECO:0000256" key="2">
    <source>
        <dbReference type="ARBA" id="ARBA00009984"/>
    </source>
</evidence>
<dbReference type="PROSITE" id="PS00409">
    <property type="entry name" value="PROKAR_NTER_METHYL"/>
    <property type="match status" value="1"/>
</dbReference>
<evidence type="ECO:0000256" key="4">
    <source>
        <dbReference type="ARBA" id="ARBA00022475"/>
    </source>
</evidence>
<evidence type="ECO:0000256" key="8">
    <source>
        <dbReference type="ARBA" id="ARBA00022989"/>
    </source>
</evidence>
<dbReference type="GO" id="GO:0005886">
    <property type="term" value="C:plasma membrane"/>
    <property type="evidence" value="ECO:0007669"/>
    <property type="project" value="UniProtKB-SubCell"/>
</dbReference>
<proteinExistence type="inferred from homology"/>
<reference evidence="13 14" key="2">
    <citation type="journal article" date="2016" name="Environ. Microbiol. Rep.">
        <title>Metagenomic evidence for the presence of phototrophic Gemmatimonadetes bacteria in diverse environments.</title>
        <authorList>
            <person name="Zeng Y."/>
            <person name="Baumbach J."/>
            <person name="Barbosa E.G."/>
            <person name="Azevedo V."/>
            <person name="Zhang C."/>
            <person name="Koblizek M."/>
        </authorList>
    </citation>
    <scope>NUCLEOTIDE SEQUENCE [LARGE SCALE GENOMIC DNA]</scope>
    <source>
        <strain evidence="13 14">AP64</strain>
    </source>
</reference>
<dbReference type="InterPro" id="IPR013545">
    <property type="entry name" value="T2SS_protein-GspG_C"/>
</dbReference>
<dbReference type="KEGG" id="gph:GEMMAAP_10745"/>
<dbReference type="EMBL" id="CP011454">
    <property type="protein sequence ID" value="AMW06761.1"/>
    <property type="molecule type" value="Genomic_DNA"/>
</dbReference>
<dbReference type="PRINTS" id="PR00813">
    <property type="entry name" value="BCTERIALGSPG"/>
</dbReference>
<keyword evidence="9 11" id="KW-0472">Membrane</keyword>
<dbReference type="OrthoDB" id="9795612at2"/>
<dbReference type="InterPro" id="IPR010054">
    <property type="entry name" value="Type2_sec_GspG"/>
</dbReference>
<keyword evidence="4" id="KW-1003">Cell membrane</keyword>
<evidence type="ECO:0000256" key="11">
    <source>
        <dbReference type="SAM" id="Phobius"/>
    </source>
</evidence>
<dbReference type="AlphaFoldDB" id="A0A145Q3K7"/>
<keyword evidence="6" id="KW-0997">Cell inner membrane</keyword>
<dbReference type="Pfam" id="PF07963">
    <property type="entry name" value="N_methyl"/>
    <property type="match status" value="1"/>
</dbReference>
<dbReference type="NCBIfam" id="TIGR02532">
    <property type="entry name" value="IV_pilin_GFxxxE"/>
    <property type="match status" value="1"/>
</dbReference>
<evidence type="ECO:0000256" key="5">
    <source>
        <dbReference type="ARBA" id="ARBA00022481"/>
    </source>
</evidence>
<evidence type="ECO:0000259" key="12">
    <source>
        <dbReference type="Pfam" id="PF08334"/>
    </source>
</evidence>
<dbReference type="Pfam" id="PF08334">
    <property type="entry name" value="T2SSG"/>
    <property type="match status" value="1"/>
</dbReference>
<sequence length="140" mass="15185">MVTRRGFTLLEVLVVIVVIALLATLVAPNIFRNVGDAKVATAKAQMESLATALDTYRLDNGRYPTSAQGLNALWQKPTIDPPVTWREPYVRKAIPDDPWGRPYVYLAPGKANPSGFDLASYGADGQPGGDGENADILSWK</sequence>
<feature type="region of interest" description="Disordered" evidence="10">
    <location>
        <begin position="118"/>
        <end position="140"/>
    </location>
</feature>
<keyword evidence="7 11" id="KW-0812">Transmembrane</keyword>
<keyword evidence="14" id="KW-1185">Reference proteome</keyword>
<evidence type="ECO:0000313" key="14">
    <source>
        <dbReference type="Proteomes" id="UP000076404"/>
    </source>
</evidence>
<name>A0A145Q3K7_9BACT</name>
<accession>A0A145Q3K7</accession>
<gene>
    <name evidence="13" type="ORF">GEMMAAP_10745</name>
</gene>
<dbReference type="GO" id="GO:0015627">
    <property type="term" value="C:type II protein secretion system complex"/>
    <property type="evidence" value="ECO:0007669"/>
    <property type="project" value="InterPro"/>
</dbReference>
<keyword evidence="5" id="KW-0488">Methylation</keyword>